<dbReference type="Proteomes" id="UP000230886">
    <property type="component" value="Unassembled WGS sequence"/>
</dbReference>
<gene>
    <name evidence="2" type="ORF">CHR55_02310</name>
</gene>
<dbReference type="AlphaFoldDB" id="A0A2A5JIK4"/>
<feature type="transmembrane region" description="Helical" evidence="1">
    <location>
        <begin position="63"/>
        <end position="86"/>
    </location>
</feature>
<name>A0A2A5JIK4_RHOSG</name>
<feature type="transmembrane region" description="Helical" evidence="1">
    <location>
        <begin position="30"/>
        <end position="51"/>
    </location>
</feature>
<keyword evidence="1" id="KW-0812">Transmembrane</keyword>
<keyword evidence="1" id="KW-0472">Membrane</keyword>
<dbReference type="EMBL" id="NOVD01000001">
    <property type="protein sequence ID" value="PCK29236.1"/>
    <property type="molecule type" value="Genomic_DNA"/>
</dbReference>
<evidence type="ECO:0000256" key="1">
    <source>
        <dbReference type="SAM" id="Phobius"/>
    </source>
</evidence>
<evidence type="ECO:0000313" key="2">
    <source>
        <dbReference type="EMBL" id="PCK29236.1"/>
    </source>
</evidence>
<organism evidence="2 3">
    <name type="scientific">Rhodococcus qingshengii</name>
    <dbReference type="NCBI Taxonomy" id="334542"/>
    <lineage>
        <taxon>Bacteria</taxon>
        <taxon>Bacillati</taxon>
        <taxon>Actinomycetota</taxon>
        <taxon>Actinomycetes</taxon>
        <taxon>Mycobacteriales</taxon>
        <taxon>Nocardiaceae</taxon>
        <taxon>Rhodococcus</taxon>
        <taxon>Rhodococcus erythropolis group</taxon>
    </lineage>
</organism>
<accession>A0A2A5JIK4</accession>
<dbReference type="RefSeq" id="WP_099696861.1">
    <property type="nucleotide sequence ID" value="NZ_CP117176.1"/>
</dbReference>
<protein>
    <submittedName>
        <fullName evidence="2">Uncharacterized protein</fullName>
    </submittedName>
</protein>
<reference evidence="2 3" key="1">
    <citation type="submission" date="2017-07" db="EMBL/GenBank/DDBJ databases">
        <title>Draft sequence of Rhodococcus enclensis 23b-28.</title>
        <authorList>
            <person name="Besaury L."/>
            <person name="Sancelme M."/>
            <person name="Amato P."/>
            <person name="Lallement A."/>
            <person name="Delort A.-M."/>
        </authorList>
    </citation>
    <scope>NUCLEOTIDE SEQUENCE [LARGE SCALE GENOMIC DNA]</scope>
    <source>
        <strain evidence="2 3">23b-28</strain>
    </source>
</reference>
<evidence type="ECO:0000313" key="3">
    <source>
        <dbReference type="Proteomes" id="UP000230886"/>
    </source>
</evidence>
<comment type="caution">
    <text evidence="2">The sequence shown here is derived from an EMBL/GenBank/DDBJ whole genome shotgun (WGS) entry which is preliminary data.</text>
</comment>
<sequence length="173" mass="18796">MTEIVTAVLVTLTCGVIVWSFMPPVVYFPFFALAASVLLGLGGVWLILSLIGWMKYKTLRLSTIAPVIVLVTGALVTLSVPSHVAFALSKDSLEAVAADCQKSLENRTIGVYRVLQVWPVGNGCRFHIEGGLIDSIGLAYLPDGAPYLGKPRHDGEIGYQEFDGDWYSFVQAF</sequence>
<keyword evidence="1" id="KW-1133">Transmembrane helix</keyword>
<proteinExistence type="predicted"/>